<dbReference type="Gene3D" id="2.60.120.10">
    <property type="entry name" value="Jelly Rolls"/>
    <property type="match status" value="1"/>
</dbReference>
<keyword evidence="3" id="KW-1185">Reference proteome</keyword>
<dbReference type="InterPro" id="IPR041667">
    <property type="entry name" value="Cupin_8"/>
</dbReference>
<dbReference type="Pfam" id="PF13621">
    <property type="entry name" value="Cupin_8"/>
    <property type="match status" value="1"/>
</dbReference>
<dbReference type="EMBL" id="CAJNIZ010000774">
    <property type="protein sequence ID" value="CAE7174602.1"/>
    <property type="molecule type" value="Genomic_DNA"/>
</dbReference>
<comment type="caution">
    <text evidence="2">The sequence shown here is derived from an EMBL/GenBank/DDBJ whole genome shotgun (WGS) entry which is preliminary data.</text>
</comment>
<feature type="domain" description="Cupin-like" evidence="1">
    <location>
        <begin position="7"/>
        <end position="48"/>
    </location>
</feature>
<evidence type="ECO:0000313" key="3">
    <source>
        <dbReference type="Proteomes" id="UP000649617"/>
    </source>
</evidence>
<sequence>PPWLSSCETFRHATQWSASVQAGDILWIPAGWFHTLKSKEGSAAVSIFNRGMTVVPELVVSLLGSHLFQAFRESAELDDAQDALADEILRAHPDLDGVDQSEESNVGEAAANMRLAQKLEEQLHKLRPTGSNISLPSGSFLSEALAAEPQLELLAAALRRKEELLQDLSSLSPSRAHLA</sequence>
<feature type="non-terminal residue" evidence="2">
    <location>
        <position position="1"/>
    </location>
</feature>
<proteinExistence type="predicted"/>
<dbReference type="InterPro" id="IPR014710">
    <property type="entry name" value="RmlC-like_jellyroll"/>
</dbReference>
<protein>
    <recommendedName>
        <fullName evidence="1">Cupin-like domain-containing protein</fullName>
    </recommendedName>
</protein>
<evidence type="ECO:0000259" key="1">
    <source>
        <dbReference type="Pfam" id="PF13621"/>
    </source>
</evidence>
<name>A0A812ISC6_SYMPI</name>
<gene>
    <name evidence="2" type="ORF">SPIL2461_LOCUS851</name>
</gene>
<reference evidence="2" key="1">
    <citation type="submission" date="2021-02" db="EMBL/GenBank/DDBJ databases">
        <authorList>
            <person name="Dougan E. K."/>
            <person name="Rhodes N."/>
            <person name="Thang M."/>
            <person name="Chan C."/>
        </authorList>
    </citation>
    <scope>NUCLEOTIDE SEQUENCE</scope>
</reference>
<dbReference type="AlphaFoldDB" id="A0A812ISC6"/>
<dbReference type="OrthoDB" id="263283at2759"/>
<dbReference type="Proteomes" id="UP000649617">
    <property type="component" value="Unassembled WGS sequence"/>
</dbReference>
<organism evidence="2 3">
    <name type="scientific">Symbiodinium pilosum</name>
    <name type="common">Dinoflagellate</name>
    <dbReference type="NCBI Taxonomy" id="2952"/>
    <lineage>
        <taxon>Eukaryota</taxon>
        <taxon>Sar</taxon>
        <taxon>Alveolata</taxon>
        <taxon>Dinophyceae</taxon>
        <taxon>Suessiales</taxon>
        <taxon>Symbiodiniaceae</taxon>
        <taxon>Symbiodinium</taxon>
    </lineage>
</organism>
<accession>A0A812ISC6</accession>
<evidence type="ECO:0000313" key="2">
    <source>
        <dbReference type="EMBL" id="CAE7174602.1"/>
    </source>
</evidence>
<dbReference type="SUPFAM" id="SSF51197">
    <property type="entry name" value="Clavaminate synthase-like"/>
    <property type="match status" value="1"/>
</dbReference>
<feature type="non-terminal residue" evidence="2">
    <location>
        <position position="179"/>
    </location>
</feature>